<dbReference type="EMBL" id="QZVT01000003">
    <property type="protein sequence ID" value="RJT81117.1"/>
    <property type="molecule type" value="Genomic_DNA"/>
</dbReference>
<evidence type="ECO:0000256" key="3">
    <source>
        <dbReference type="ARBA" id="ARBA00022679"/>
    </source>
</evidence>
<evidence type="ECO:0000256" key="1">
    <source>
        <dbReference type="ARBA" id="ARBA00004141"/>
    </source>
</evidence>
<dbReference type="RefSeq" id="WP_120148463.1">
    <property type="nucleotide sequence ID" value="NZ_QZVT01000003.1"/>
</dbReference>
<dbReference type="AlphaFoldDB" id="A0A3A5M8B7"/>
<comment type="subcellular location">
    <subcellularLocation>
        <location evidence="1">Membrane</location>
        <topology evidence="1">Multi-pass membrane protein</topology>
    </subcellularLocation>
</comment>
<feature type="transmembrane region" description="Helical" evidence="7">
    <location>
        <begin position="29"/>
        <end position="48"/>
    </location>
</feature>
<feature type="transmembrane region" description="Helical" evidence="7">
    <location>
        <begin position="273"/>
        <end position="294"/>
    </location>
</feature>
<dbReference type="Proteomes" id="UP000272560">
    <property type="component" value="Unassembled WGS sequence"/>
</dbReference>
<evidence type="ECO:0000313" key="10">
    <source>
        <dbReference type="Proteomes" id="UP000272560"/>
    </source>
</evidence>
<gene>
    <name evidence="9" type="ORF">D6T63_06865</name>
</gene>
<dbReference type="GO" id="GO:0016020">
    <property type="term" value="C:membrane"/>
    <property type="evidence" value="ECO:0007669"/>
    <property type="project" value="UniProtKB-SubCell"/>
</dbReference>
<evidence type="ECO:0000256" key="5">
    <source>
        <dbReference type="ARBA" id="ARBA00022989"/>
    </source>
</evidence>
<comment type="similarity">
    <text evidence="2">Belongs to the bacterial sugar transferase family.</text>
</comment>
<dbReference type="GO" id="GO:0016780">
    <property type="term" value="F:phosphotransferase activity, for other substituted phosphate groups"/>
    <property type="evidence" value="ECO:0007669"/>
    <property type="project" value="TreeGrafter"/>
</dbReference>
<keyword evidence="3 9" id="KW-0808">Transferase</keyword>
<evidence type="ECO:0000256" key="2">
    <source>
        <dbReference type="ARBA" id="ARBA00006464"/>
    </source>
</evidence>
<reference evidence="9 10" key="1">
    <citation type="submission" date="2018-09" db="EMBL/GenBank/DDBJ databases">
        <title>Novel species of Arthrobacter.</title>
        <authorList>
            <person name="Liu Q."/>
            <person name="Xin Y.-H."/>
        </authorList>
    </citation>
    <scope>NUCLEOTIDE SEQUENCE [LARGE SCALE GENOMIC DNA]</scope>
    <source>
        <strain evidence="9 10">Hz2</strain>
    </source>
</reference>
<feature type="transmembrane region" description="Helical" evidence="7">
    <location>
        <begin position="94"/>
        <end position="114"/>
    </location>
</feature>
<dbReference type="NCBIfam" id="TIGR03025">
    <property type="entry name" value="EPS_sugtrans"/>
    <property type="match status" value="1"/>
</dbReference>
<protein>
    <submittedName>
        <fullName evidence="9">Sugar transferase</fullName>
    </submittedName>
</protein>
<organism evidence="9 10">
    <name type="scientific">Arthrobacter cheniae</name>
    <dbReference type="NCBI Taxonomy" id="1258888"/>
    <lineage>
        <taxon>Bacteria</taxon>
        <taxon>Bacillati</taxon>
        <taxon>Actinomycetota</taxon>
        <taxon>Actinomycetes</taxon>
        <taxon>Micrococcales</taxon>
        <taxon>Micrococcaceae</taxon>
        <taxon>Arthrobacter</taxon>
    </lineage>
</organism>
<evidence type="ECO:0000256" key="4">
    <source>
        <dbReference type="ARBA" id="ARBA00022692"/>
    </source>
</evidence>
<dbReference type="InterPro" id="IPR003362">
    <property type="entry name" value="Bact_transf"/>
</dbReference>
<dbReference type="PANTHER" id="PTHR30576">
    <property type="entry name" value="COLANIC BIOSYNTHESIS UDP-GLUCOSE LIPID CARRIER TRANSFERASE"/>
    <property type="match status" value="1"/>
</dbReference>
<feature type="transmembrane region" description="Helical" evidence="7">
    <location>
        <begin position="69"/>
        <end position="88"/>
    </location>
</feature>
<keyword evidence="10" id="KW-1185">Reference proteome</keyword>
<evidence type="ECO:0000313" key="9">
    <source>
        <dbReference type="EMBL" id="RJT81117.1"/>
    </source>
</evidence>
<feature type="domain" description="Bacterial sugar transferase" evidence="8">
    <location>
        <begin position="268"/>
        <end position="455"/>
    </location>
</feature>
<sequence>MDAAVVLWATVGALIARFGVPETERLSVSGQPYVAVSLVLAAGWWAMLSLRGSREPTVLGHGTEEYKRVVSASLILFGLVAIVSYALQLDTARGYVGVALPAGLTMLLLARMIVRCLLHIERMHGKSSLHVLVVGSTSGVRHLADSLRAHPMAGYIPAGAYLPGVEIDANTTDGLDLPIVGRAIEADEIIADIRLFGPDAVALSSSMQLAPETIRALGWALADLNIRLIMAPALTDVAGPRIHTQPVAGLPLIHVSTPNLEKGQRLVKRTTDIFGAGLLIVALSPLLALIATLVRVDSQGPVLFRQERVGTAGQNFEMFKFRSMELNAEARLELLREQHEGNDVLFKLKNDPRVTTVGRVLRKFSLDELPQLFNVLGGSMSLVGPRPPLAAEVERYDIRAHRRLLVRPGMTGLWQVSGRSLLSWDETVRLDLYYVENWSFLSDLAILLRTFKAVVSRHGAF</sequence>
<dbReference type="InterPro" id="IPR017475">
    <property type="entry name" value="EPS_sugar_tfrase"/>
</dbReference>
<keyword evidence="4 7" id="KW-0812">Transmembrane</keyword>
<evidence type="ECO:0000256" key="6">
    <source>
        <dbReference type="ARBA" id="ARBA00023136"/>
    </source>
</evidence>
<proteinExistence type="inferred from homology"/>
<evidence type="ECO:0000256" key="7">
    <source>
        <dbReference type="SAM" id="Phobius"/>
    </source>
</evidence>
<evidence type="ECO:0000259" key="8">
    <source>
        <dbReference type="Pfam" id="PF02397"/>
    </source>
</evidence>
<accession>A0A3A5M8B7</accession>
<keyword evidence="5 7" id="KW-1133">Transmembrane helix</keyword>
<keyword evidence="6 7" id="KW-0472">Membrane</keyword>
<comment type="caution">
    <text evidence="9">The sequence shown here is derived from an EMBL/GenBank/DDBJ whole genome shotgun (WGS) entry which is preliminary data.</text>
</comment>
<dbReference type="OrthoDB" id="9808602at2"/>
<dbReference type="PANTHER" id="PTHR30576:SF10">
    <property type="entry name" value="SLL5057 PROTEIN"/>
    <property type="match status" value="1"/>
</dbReference>
<name>A0A3A5M8B7_9MICC</name>
<dbReference type="Pfam" id="PF02397">
    <property type="entry name" value="Bac_transf"/>
    <property type="match status" value="1"/>
</dbReference>